<evidence type="ECO:0000313" key="1">
    <source>
        <dbReference type="EMBL" id="KAJ7538288.1"/>
    </source>
</evidence>
<keyword evidence="2" id="KW-1185">Reference proteome</keyword>
<sequence length="769" mass="83060">MHRVASTGNAANSSRPRKERRITYVFSDSNGSKHCSGINCVKVSASSVLDSSVQGGDYLFTGSRDGTLKRWEVGSDSATCCATFESHVDWVNDVVQTGNDMIVSCSSDTTLKAWKAFSSGECVRTFRQHSDYVTSLAAAKDSNILASGGLGCEVFLWDLEAALIPVSRAANDGTVEGGYEGIHSSGGSGGIVLTDRATSTNSSSFGTINTSQGYSPVPAKGHKESVYALAINDAGTVLVSGGTEKVIRVWDPRSGTKQMKLKGHTDNVRTLLLDSSGRLCISGSSDSTIRLWDLGQQRCVHSYAVHTDSVWALASPPSFSHVYSGGRDLSVYLTDLSSRESTLLCTEQQHVLQLALQDDEWLWVATPDSSLHRWPARSSLKTLQKGSSFVAGSLPYARARASLDGSAPVPLHAEPAFVIPGTPGILQHAVLNDRRHLLTKDAVGIVKLWEITRGAVVTDFGKVSFEEKEKELFEMVSVPAWFTIDTRLGSISVHLDTPQCFGAEIYAVDLQVTGASEETKLNLGQQTLRGLLAHWIACRKQKASPQEADGDLLAGAGSGTAEHGLGRGAVDDGASHSPGVFPAFEFENELPPSIITEGSQGGPWRKKATELDGTEDEKELPWWCIDAVLNGKLPPREHAKCSFFLQPYEGTSLQVLTQGKLSAPRILRIQKVMNYVLDKLAVDKLDKSVDDGGSVLTSTSVHMLSQNSSGNGHTSSKSGSRVWQHQSKLQIEILCNHQVLPPVMSLATVRAYVWKKPEDLCLQYRTIPE</sequence>
<protein>
    <submittedName>
        <fullName evidence="1">Uncharacterized protein</fullName>
    </submittedName>
</protein>
<accession>A0ACC2C8C7</accession>
<organism evidence="1 2">
    <name type="scientific">Diphasiastrum complanatum</name>
    <name type="common">Issler's clubmoss</name>
    <name type="synonym">Lycopodium complanatum</name>
    <dbReference type="NCBI Taxonomy" id="34168"/>
    <lineage>
        <taxon>Eukaryota</taxon>
        <taxon>Viridiplantae</taxon>
        <taxon>Streptophyta</taxon>
        <taxon>Embryophyta</taxon>
        <taxon>Tracheophyta</taxon>
        <taxon>Lycopodiopsida</taxon>
        <taxon>Lycopodiales</taxon>
        <taxon>Lycopodiaceae</taxon>
        <taxon>Lycopodioideae</taxon>
        <taxon>Diphasiastrum</taxon>
    </lineage>
</organism>
<dbReference type="Proteomes" id="UP001162992">
    <property type="component" value="Chromosome 11"/>
</dbReference>
<comment type="caution">
    <text evidence="1">The sequence shown here is derived from an EMBL/GenBank/DDBJ whole genome shotgun (WGS) entry which is preliminary data.</text>
</comment>
<gene>
    <name evidence="1" type="ORF">O6H91_11G042000</name>
</gene>
<proteinExistence type="predicted"/>
<evidence type="ECO:0000313" key="2">
    <source>
        <dbReference type="Proteomes" id="UP001162992"/>
    </source>
</evidence>
<name>A0ACC2C8C7_DIPCM</name>
<dbReference type="EMBL" id="CM055102">
    <property type="protein sequence ID" value="KAJ7538288.1"/>
    <property type="molecule type" value="Genomic_DNA"/>
</dbReference>
<reference evidence="2" key="1">
    <citation type="journal article" date="2024" name="Proc. Natl. Acad. Sci. U.S.A.">
        <title>Extraordinary preservation of gene collinearity over three hundred million years revealed in homosporous lycophytes.</title>
        <authorList>
            <person name="Li C."/>
            <person name="Wickell D."/>
            <person name="Kuo L.Y."/>
            <person name="Chen X."/>
            <person name="Nie B."/>
            <person name="Liao X."/>
            <person name="Peng D."/>
            <person name="Ji J."/>
            <person name="Jenkins J."/>
            <person name="Williams M."/>
            <person name="Shu S."/>
            <person name="Plott C."/>
            <person name="Barry K."/>
            <person name="Rajasekar S."/>
            <person name="Grimwood J."/>
            <person name="Han X."/>
            <person name="Sun S."/>
            <person name="Hou Z."/>
            <person name="He W."/>
            <person name="Dai G."/>
            <person name="Sun C."/>
            <person name="Schmutz J."/>
            <person name="Leebens-Mack J.H."/>
            <person name="Li F.W."/>
            <person name="Wang L."/>
        </authorList>
    </citation>
    <scope>NUCLEOTIDE SEQUENCE [LARGE SCALE GENOMIC DNA]</scope>
    <source>
        <strain evidence="2">cv. PW_Plant_1</strain>
    </source>
</reference>